<organism evidence="4 5">
    <name type="scientific">Allorhodopirellula heiligendammensis</name>
    <dbReference type="NCBI Taxonomy" id="2714739"/>
    <lineage>
        <taxon>Bacteria</taxon>
        <taxon>Pseudomonadati</taxon>
        <taxon>Planctomycetota</taxon>
        <taxon>Planctomycetia</taxon>
        <taxon>Pirellulales</taxon>
        <taxon>Pirellulaceae</taxon>
        <taxon>Allorhodopirellula</taxon>
    </lineage>
</organism>
<dbReference type="Proteomes" id="UP000319908">
    <property type="component" value="Unassembled WGS sequence"/>
</dbReference>
<dbReference type="RefSeq" id="WP_302118703.1">
    <property type="nucleotide sequence ID" value="NZ_SJPU01000002.1"/>
</dbReference>
<evidence type="ECO:0000259" key="3">
    <source>
        <dbReference type="Pfam" id="PF13629"/>
    </source>
</evidence>
<comment type="similarity">
    <text evidence="1">Belongs to the bacterial secretin family.</text>
</comment>
<evidence type="ECO:0000256" key="1">
    <source>
        <dbReference type="RuleBase" id="RU004003"/>
    </source>
</evidence>
<accession>A0A5C6BVM8</accession>
<evidence type="ECO:0000313" key="4">
    <source>
        <dbReference type="EMBL" id="TWU15286.1"/>
    </source>
</evidence>
<name>A0A5C6BVM8_9BACT</name>
<feature type="domain" description="Pilus formation protein N-terminal" evidence="3">
    <location>
        <begin position="52"/>
        <end position="119"/>
    </location>
</feature>
<evidence type="ECO:0000313" key="5">
    <source>
        <dbReference type="Proteomes" id="UP000319908"/>
    </source>
</evidence>
<protein>
    <submittedName>
        <fullName evidence="4">Type II secretion system protein D</fullName>
    </submittedName>
</protein>
<dbReference type="InterPro" id="IPR050810">
    <property type="entry name" value="Bact_Secretion_Sys_Channel"/>
</dbReference>
<keyword evidence="5" id="KW-1185">Reference proteome</keyword>
<proteinExistence type="inferred from homology"/>
<gene>
    <name evidence="4" type="primary">gspD_1</name>
    <name evidence="4" type="ORF">Poly21_24810</name>
</gene>
<comment type="caution">
    <text evidence="4">The sequence shown here is derived from an EMBL/GenBank/DDBJ whole genome shotgun (WGS) entry which is preliminary data.</text>
</comment>
<evidence type="ECO:0000259" key="2">
    <source>
        <dbReference type="Pfam" id="PF00263"/>
    </source>
</evidence>
<dbReference type="Pfam" id="PF00263">
    <property type="entry name" value="Secretin"/>
    <property type="match status" value="1"/>
</dbReference>
<dbReference type="PANTHER" id="PTHR30332">
    <property type="entry name" value="PROBABLE GENERAL SECRETION PATHWAY PROTEIN D"/>
    <property type="match status" value="1"/>
</dbReference>
<dbReference type="EMBL" id="SJPU01000002">
    <property type="protein sequence ID" value="TWU15286.1"/>
    <property type="molecule type" value="Genomic_DNA"/>
</dbReference>
<sequence length="462" mass="50879">MRANLNTPNIPKLVTFSVMIVWGLFDASATVAQSVSMLASVPATHSIAAAREHMELTVKSSRILSLNTRIPRFQVHDEDVLDATPVSVQRIQISAKKPGTTQINVWDTSERLYTIDVNVVADTRPIDELLNSHLPLASLKVTPVNASAIVSGYVTRVDDVDRAIAIVEQFYETAINNVQVAGSYQVLLHTRMMEINRTKLRRLGLNAPWCHSASPSGESEQCLRYDGHLKSFIQALEQQNLVKVLASPTVVTMDGRHARFAVGGRVPTMLSGDTSQPNVAYGEYGTSIDFLPTVIGPDRVRLKVRSEMSEPDPRHPANSGSTELPALKTRYVDTTLELHTEETVLLASLLQSRDVSIIKRTPVLGAVPGIGALFRHVHCEHNEIELLITITPEIVPPTMPGQPWCMPVNSAANDEPSWAPLAVSPRNDAMIHQDENRQTDDIFSFSDLLSSEHEADALSSRW</sequence>
<dbReference type="Pfam" id="PF13629">
    <property type="entry name" value="T2SS-T3SS_pil_N"/>
    <property type="match status" value="1"/>
</dbReference>
<dbReference type="InterPro" id="IPR032789">
    <property type="entry name" value="T2SS-T3SS_pil_N"/>
</dbReference>
<dbReference type="InterPro" id="IPR004846">
    <property type="entry name" value="T2SS/T3SS_dom"/>
</dbReference>
<dbReference type="GO" id="GO:0009306">
    <property type="term" value="P:protein secretion"/>
    <property type="evidence" value="ECO:0007669"/>
    <property type="project" value="InterPro"/>
</dbReference>
<feature type="domain" description="Type II/III secretion system secretin-like" evidence="2">
    <location>
        <begin position="235"/>
        <end position="395"/>
    </location>
</feature>
<dbReference type="PANTHER" id="PTHR30332:SF17">
    <property type="entry name" value="TYPE IV PILIATION SYSTEM PROTEIN DR_0774-RELATED"/>
    <property type="match status" value="1"/>
</dbReference>
<dbReference type="AlphaFoldDB" id="A0A5C6BVM8"/>
<reference evidence="4 5" key="1">
    <citation type="journal article" date="2020" name="Antonie Van Leeuwenhoek">
        <title>Rhodopirellula heiligendammensis sp. nov., Rhodopirellula pilleata sp. nov., and Rhodopirellula solitaria sp. nov. isolated from natural or artificial marine surfaces in Northern Germany and California, USA, and emended description of the genus Rhodopirellula.</title>
        <authorList>
            <person name="Kallscheuer N."/>
            <person name="Wiegand S."/>
            <person name="Jogler M."/>
            <person name="Boedeker C."/>
            <person name="Peeters S.H."/>
            <person name="Rast P."/>
            <person name="Heuer A."/>
            <person name="Jetten M.S.M."/>
            <person name="Rohde M."/>
            <person name="Jogler C."/>
        </authorList>
    </citation>
    <scope>NUCLEOTIDE SEQUENCE [LARGE SCALE GENOMIC DNA]</scope>
    <source>
        <strain evidence="4 5">Poly21</strain>
    </source>
</reference>
<dbReference type="GO" id="GO:0015627">
    <property type="term" value="C:type II protein secretion system complex"/>
    <property type="evidence" value="ECO:0007669"/>
    <property type="project" value="TreeGrafter"/>
</dbReference>